<organism evidence="2 3">
    <name type="scientific">Petrolisthes cinctipes</name>
    <name type="common">Flat porcelain crab</name>
    <dbReference type="NCBI Taxonomy" id="88211"/>
    <lineage>
        <taxon>Eukaryota</taxon>
        <taxon>Metazoa</taxon>
        <taxon>Ecdysozoa</taxon>
        <taxon>Arthropoda</taxon>
        <taxon>Crustacea</taxon>
        <taxon>Multicrustacea</taxon>
        <taxon>Malacostraca</taxon>
        <taxon>Eumalacostraca</taxon>
        <taxon>Eucarida</taxon>
        <taxon>Decapoda</taxon>
        <taxon>Pleocyemata</taxon>
        <taxon>Anomura</taxon>
        <taxon>Galatheoidea</taxon>
        <taxon>Porcellanidae</taxon>
        <taxon>Petrolisthes</taxon>
    </lineage>
</organism>
<name>A0AAE1BPL8_PETCI</name>
<dbReference type="SUPFAM" id="SSF57440">
    <property type="entry name" value="Kringle-like"/>
    <property type="match status" value="1"/>
</dbReference>
<dbReference type="AlphaFoldDB" id="A0AAE1BPL8"/>
<evidence type="ECO:0000313" key="3">
    <source>
        <dbReference type="Proteomes" id="UP001286313"/>
    </source>
</evidence>
<protein>
    <recommendedName>
        <fullName evidence="4">Kringle domain-containing protein</fullName>
    </recommendedName>
</protein>
<proteinExistence type="predicted"/>
<gene>
    <name evidence="2" type="ORF">Pcinc_040442</name>
</gene>
<dbReference type="InterPro" id="IPR013806">
    <property type="entry name" value="Kringle-like"/>
</dbReference>
<dbReference type="EMBL" id="JAWQEG010007149">
    <property type="protein sequence ID" value="KAK3852994.1"/>
    <property type="molecule type" value="Genomic_DNA"/>
</dbReference>
<sequence>MIDNLILRNFQDMFAPYDEDWATRKCMLTFKGEEYVGRRSKASEQGKIRPCLKWATMIENKGNQRRPSKHKFLQKKFPGDDLTFNKNWCRNPSGYWSQPHCIVNDKGRKE</sequence>
<comment type="caution">
    <text evidence="2">The sequence shown here is derived from an EMBL/GenBank/DDBJ whole genome shotgun (WGS) entry which is preliminary data.</text>
</comment>
<keyword evidence="1" id="KW-1015">Disulfide bond</keyword>
<dbReference type="InterPro" id="IPR038178">
    <property type="entry name" value="Kringle_sf"/>
</dbReference>
<evidence type="ECO:0000313" key="2">
    <source>
        <dbReference type="EMBL" id="KAK3852994.1"/>
    </source>
</evidence>
<keyword evidence="3" id="KW-1185">Reference proteome</keyword>
<dbReference type="Gene3D" id="2.40.20.10">
    <property type="entry name" value="Plasminogen Kringle 4"/>
    <property type="match status" value="1"/>
</dbReference>
<dbReference type="Proteomes" id="UP001286313">
    <property type="component" value="Unassembled WGS sequence"/>
</dbReference>
<reference evidence="2" key="1">
    <citation type="submission" date="2023-10" db="EMBL/GenBank/DDBJ databases">
        <title>Genome assemblies of two species of porcelain crab, Petrolisthes cinctipes and Petrolisthes manimaculis (Anomura: Porcellanidae).</title>
        <authorList>
            <person name="Angst P."/>
        </authorList>
    </citation>
    <scope>NUCLEOTIDE SEQUENCE</scope>
    <source>
        <strain evidence="2">PB745_01</strain>
        <tissue evidence="2">Gill</tissue>
    </source>
</reference>
<accession>A0AAE1BPL8</accession>
<evidence type="ECO:0000256" key="1">
    <source>
        <dbReference type="ARBA" id="ARBA00023157"/>
    </source>
</evidence>
<evidence type="ECO:0008006" key="4">
    <source>
        <dbReference type="Google" id="ProtNLM"/>
    </source>
</evidence>